<gene>
    <name evidence="2" type="ORF">AVDCRST_MAG21-1836</name>
</gene>
<dbReference type="GO" id="GO:0005886">
    <property type="term" value="C:plasma membrane"/>
    <property type="evidence" value="ECO:0007669"/>
    <property type="project" value="UniProtKB-SubCell"/>
</dbReference>
<sequence length="268" mass="27908">MTGALKYEWLRISTIRSSYWMAGLAVVLSAGITLLMGLTVTAAGLDVDVREVTTYVTLAGASGPIIPVMAAPFFAVIGVLSVGHEYRYGTSKATLAANPNRVAVLAAKLLVLVAWVVVSAVTFLLLSLALTWLLLDNTDFGSHMVRPMVNYVGYCTGFAAAGLGLAALLRNQTGALVAVLVWPLVVEPILYGITVVVSETSGAGVGRLSNLLPASAGRRSMFDPYESFVGLGDAAGDVWSVAAAVLVFWAGVLLVTGAGAASFLRRDA</sequence>
<feature type="transmembrane region" description="Helical" evidence="1">
    <location>
        <begin position="176"/>
        <end position="197"/>
    </location>
</feature>
<protein>
    <recommendedName>
        <fullName evidence="3">Efflux ABC transporter, permease protein</fullName>
    </recommendedName>
</protein>
<accession>A0A6J4NF80</accession>
<feature type="transmembrane region" description="Helical" evidence="1">
    <location>
        <begin position="105"/>
        <end position="131"/>
    </location>
</feature>
<dbReference type="EMBL" id="CADCUL010000156">
    <property type="protein sequence ID" value="CAA9382898.1"/>
    <property type="molecule type" value="Genomic_DNA"/>
</dbReference>
<keyword evidence="1" id="KW-0472">Membrane</keyword>
<keyword evidence="1" id="KW-0812">Transmembrane</keyword>
<reference evidence="2" key="1">
    <citation type="submission" date="2020-02" db="EMBL/GenBank/DDBJ databases">
        <authorList>
            <person name="Meier V. D."/>
        </authorList>
    </citation>
    <scope>NUCLEOTIDE SEQUENCE</scope>
    <source>
        <strain evidence="2">AVDCRST_MAG21</strain>
    </source>
</reference>
<feature type="transmembrane region" description="Helical" evidence="1">
    <location>
        <begin position="151"/>
        <end position="169"/>
    </location>
</feature>
<keyword evidence="1" id="KW-1133">Transmembrane helix</keyword>
<evidence type="ECO:0008006" key="3">
    <source>
        <dbReference type="Google" id="ProtNLM"/>
    </source>
</evidence>
<feature type="transmembrane region" description="Helical" evidence="1">
    <location>
        <begin position="65"/>
        <end position="84"/>
    </location>
</feature>
<evidence type="ECO:0000256" key="1">
    <source>
        <dbReference type="SAM" id="Phobius"/>
    </source>
</evidence>
<name>A0A6J4NF80_9ACTN</name>
<evidence type="ECO:0000313" key="2">
    <source>
        <dbReference type="EMBL" id="CAA9382898.1"/>
    </source>
</evidence>
<dbReference type="AlphaFoldDB" id="A0A6J4NF80"/>
<organism evidence="2">
    <name type="scientific">uncultured Nocardioidaceae bacterium</name>
    <dbReference type="NCBI Taxonomy" id="253824"/>
    <lineage>
        <taxon>Bacteria</taxon>
        <taxon>Bacillati</taxon>
        <taxon>Actinomycetota</taxon>
        <taxon>Actinomycetes</taxon>
        <taxon>Propionibacteriales</taxon>
        <taxon>Nocardioidaceae</taxon>
        <taxon>environmental samples</taxon>
    </lineage>
</organism>
<feature type="transmembrane region" description="Helical" evidence="1">
    <location>
        <begin position="20"/>
        <end position="45"/>
    </location>
</feature>
<dbReference type="GO" id="GO:0140359">
    <property type="term" value="F:ABC-type transporter activity"/>
    <property type="evidence" value="ECO:0007669"/>
    <property type="project" value="InterPro"/>
</dbReference>
<feature type="transmembrane region" description="Helical" evidence="1">
    <location>
        <begin position="238"/>
        <end position="264"/>
    </location>
</feature>
<proteinExistence type="predicted"/>